<comment type="caution">
    <text evidence="2">The sequence shown here is derived from an EMBL/GenBank/DDBJ whole genome shotgun (WGS) entry which is preliminary data.</text>
</comment>
<dbReference type="InterPro" id="IPR029068">
    <property type="entry name" value="Glyas_Bleomycin-R_OHBP_Dase"/>
</dbReference>
<dbReference type="CDD" id="cd07247">
    <property type="entry name" value="SgaA_N_like"/>
    <property type="match status" value="2"/>
</dbReference>
<keyword evidence="3" id="KW-1185">Reference proteome</keyword>
<reference evidence="3" key="1">
    <citation type="journal article" date="2019" name="Int. J. Syst. Evol. Microbiol.">
        <title>The Global Catalogue of Microorganisms (GCM) 10K type strain sequencing project: providing services to taxonomists for standard genome sequencing and annotation.</title>
        <authorList>
            <consortium name="The Broad Institute Genomics Platform"/>
            <consortium name="The Broad Institute Genome Sequencing Center for Infectious Disease"/>
            <person name="Wu L."/>
            <person name="Ma J."/>
        </authorList>
    </citation>
    <scope>NUCLEOTIDE SEQUENCE [LARGE SCALE GENOMIC DNA]</scope>
    <source>
        <strain evidence="3">CGMCC 4.7152</strain>
    </source>
</reference>
<proteinExistence type="predicted"/>
<name>A0ABV9VYM0_9ACTN</name>
<organism evidence="2 3">
    <name type="scientific">Dactylosporangium cerinum</name>
    <dbReference type="NCBI Taxonomy" id="1434730"/>
    <lineage>
        <taxon>Bacteria</taxon>
        <taxon>Bacillati</taxon>
        <taxon>Actinomycetota</taxon>
        <taxon>Actinomycetes</taxon>
        <taxon>Micromonosporales</taxon>
        <taxon>Micromonosporaceae</taxon>
        <taxon>Dactylosporangium</taxon>
    </lineage>
</organism>
<evidence type="ECO:0000259" key="1">
    <source>
        <dbReference type="PROSITE" id="PS51819"/>
    </source>
</evidence>
<dbReference type="InterPro" id="IPR052164">
    <property type="entry name" value="Anthracycline_SecMetBiosynth"/>
</dbReference>
<dbReference type="Gene3D" id="3.10.180.10">
    <property type="entry name" value="2,3-Dihydroxybiphenyl 1,2-Dioxygenase, domain 1"/>
    <property type="match status" value="2"/>
</dbReference>
<dbReference type="Proteomes" id="UP001595912">
    <property type="component" value="Unassembled WGS sequence"/>
</dbReference>
<dbReference type="PANTHER" id="PTHR33993:SF10">
    <property type="entry name" value="CONSERVED PROTEIN"/>
    <property type="match status" value="1"/>
</dbReference>
<dbReference type="InterPro" id="IPR004360">
    <property type="entry name" value="Glyas_Fos-R_dOase_dom"/>
</dbReference>
<accession>A0ABV9VYM0</accession>
<sequence>MVERSGYVDGEPCWADLVAPDLAAAQRFYSTLFGWTFSDPATDTGADFGHYVMCLKDGKVVAGMSPPMPGAEQTPAAWSLYLMSHDLEDTARRVDTGGGKIIVAPMDIPGNGRMLFALDPSGAAFGAWEPGQHTGSQLFDEDGALCWAEVNTREPDAVDTFYQGLFGYRQTRVEADEQFDYTAWSLGNADPVAGRLTMTEAWEGIPPHWMVYFAAADTDRAADRVQSAGGQVQHGPFDSPHGRIAVVVDPNGAVFTVISR</sequence>
<dbReference type="PANTHER" id="PTHR33993">
    <property type="entry name" value="GLYOXALASE-RELATED"/>
    <property type="match status" value="1"/>
</dbReference>
<dbReference type="PROSITE" id="PS51819">
    <property type="entry name" value="VOC"/>
    <property type="match status" value="2"/>
</dbReference>
<dbReference type="RefSeq" id="WP_380118631.1">
    <property type="nucleotide sequence ID" value="NZ_JBHSIU010000037.1"/>
</dbReference>
<protein>
    <submittedName>
        <fullName evidence="2">VOC family protein</fullName>
    </submittedName>
</protein>
<gene>
    <name evidence="2" type="ORF">ACFPIJ_27150</name>
</gene>
<dbReference type="EMBL" id="JBHSIU010000037">
    <property type="protein sequence ID" value="MFC5001500.1"/>
    <property type="molecule type" value="Genomic_DNA"/>
</dbReference>
<dbReference type="Pfam" id="PF00903">
    <property type="entry name" value="Glyoxalase"/>
    <property type="match status" value="2"/>
</dbReference>
<evidence type="ECO:0000313" key="3">
    <source>
        <dbReference type="Proteomes" id="UP001595912"/>
    </source>
</evidence>
<feature type="domain" description="VOC" evidence="1">
    <location>
        <begin position="11"/>
        <end position="130"/>
    </location>
</feature>
<dbReference type="InterPro" id="IPR037523">
    <property type="entry name" value="VOC_core"/>
</dbReference>
<feature type="domain" description="VOC" evidence="1">
    <location>
        <begin position="144"/>
        <end position="260"/>
    </location>
</feature>
<dbReference type="SUPFAM" id="SSF54593">
    <property type="entry name" value="Glyoxalase/Bleomycin resistance protein/Dihydroxybiphenyl dioxygenase"/>
    <property type="match status" value="1"/>
</dbReference>
<evidence type="ECO:0000313" key="2">
    <source>
        <dbReference type="EMBL" id="MFC5001500.1"/>
    </source>
</evidence>